<keyword evidence="4" id="KW-1185">Reference proteome</keyword>
<name>A0A0N1I2U7_LEPSE</name>
<dbReference type="InterPro" id="IPR036034">
    <property type="entry name" value="PDZ_sf"/>
</dbReference>
<evidence type="ECO:0000313" key="4">
    <source>
        <dbReference type="Proteomes" id="UP000038009"/>
    </source>
</evidence>
<dbReference type="VEuPathDB" id="TriTrypDB:Lsey_0286_0150"/>
<evidence type="ECO:0000259" key="2">
    <source>
        <dbReference type="PROSITE" id="PS50106"/>
    </source>
</evidence>
<dbReference type="InterPro" id="IPR001478">
    <property type="entry name" value="PDZ"/>
</dbReference>
<dbReference type="OMA" id="ALWIMTA"/>
<evidence type="ECO:0000256" key="1">
    <source>
        <dbReference type="SAM" id="MobiDB-lite"/>
    </source>
</evidence>
<dbReference type="AlphaFoldDB" id="A0A0N1I2U7"/>
<dbReference type="EMBL" id="LJSK01000286">
    <property type="protein sequence ID" value="KPI84143.1"/>
    <property type="molecule type" value="Genomic_DNA"/>
</dbReference>
<protein>
    <submittedName>
        <fullName evidence="3">Putative viscerotropic leishmaniasis antigen</fullName>
    </submittedName>
</protein>
<feature type="domain" description="PDZ" evidence="2">
    <location>
        <begin position="135"/>
        <end position="188"/>
    </location>
</feature>
<organism evidence="3 4">
    <name type="scientific">Leptomonas seymouri</name>
    <dbReference type="NCBI Taxonomy" id="5684"/>
    <lineage>
        <taxon>Eukaryota</taxon>
        <taxon>Discoba</taxon>
        <taxon>Euglenozoa</taxon>
        <taxon>Kinetoplastea</taxon>
        <taxon>Metakinetoplastina</taxon>
        <taxon>Trypanosomatida</taxon>
        <taxon>Trypanosomatidae</taxon>
        <taxon>Leishmaniinae</taxon>
        <taxon>Leptomonas</taxon>
    </lineage>
</organism>
<reference evidence="3 4" key="1">
    <citation type="journal article" date="2015" name="PLoS Pathog.">
        <title>Leptomonas seymouri: Adaptations to the Dixenous Life Cycle Analyzed by Genome Sequencing, Transcriptome Profiling and Co-infection with Leishmania donovani.</title>
        <authorList>
            <person name="Kraeva N."/>
            <person name="Butenko A."/>
            <person name="Hlavacova J."/>
            <person name="Kostygov A."/>
            <person name="Myskova J."/>
            <person name="Grybchuk D."/>
            <person name="Lestinova T."/>
            <person name="Votypka J."/>
            <person name="Volf P."/>
            <person name="Opperdoes F."/>
            <person name="Flegontov P."/>
            <person name="Lukes J."/>
            <person name="Yurchenko V."/>
        </authorList>
    </citation>
    <scope>NUCLEOTIDE SEQUENCE [LARGE SCALE GENOMIC DNA]</scope>
    <source>
        <strain evidence="3 4">ATCC 30220</strain>
    </source>
</reference>
<dbReference type="SMART" id="SM00228">
    <property type="entry name" value="PDZ"/>
    <property type="match status" value="1"/>
</dbReference>
<accession>A0A0N1I2U7</accession>
<gene>
    <name evidence="3" type="ORF">ABL78_6817</name>
</gene>
<dbReference type="OrthoDB" id="252897at2759"/>
<sequence>MREFAAEAVLRVVREEEGFRGNVVEAQREGWATLKSLVDADRKVALDVAARRSCRLEVERIGRLLWELVEVGEREARAVHEVDEVDVRRRLKRDEEVCFKAAMASFEAAQRDLIDAAASYNAEYRERMMAKVQPDVNLPPPRPFIGFSLAEDVRRGILVVDGLYRDGPAYQTGIRIGDILLRICGVDVNTIAEARRVVDSRCRCGRVAPFSLVTPMNQQYSVALWIMTADPQHSAKPFFFDVHLHERMESPRKKNVVEACIPLQSPVLTPSSTPRTALPYATPLRYQSELQPSSVSAFSSVTPNRTTLKEPHSSKRMLS</sequence>
<dbReference type="Proteomes" id="UP000038009">
    <property type="component" value="Unassembled WGS sequence"/>
</dbReference>
<dbReference type="Gene3D" id="2.30.42.10">
    <property type="match status" value="1"/>
</dbReference>
<feature type="region of interest" description="Disordered" evidence="1">
    <location>
        <begin position="295"/>
        <end position="319"/>
    </location>
</feature>
<proteinExistence type="predicted"/>
<dbReference type="SUPFAM" id="SSF50156">
    <property type="entry name" value="PDZ domain-like"/>
    <property type="match status" value="1"/>
</dbReference>
<dbReference type="Pfam" id="PF00595">
    <property type="entry name" value="PDZ"/>
    <property type="match status" value="1"/>
</dbReference>
<feature type="compositionally biased region" description="Polar residues" evidence="1">
    <location>
        <begin position="295"/>
        <end position="306"/>
    </location>
</feature>
<evidence type="ECO:0000313" key="3">
    <source>
        <dbReference type="EMBL" id="KPI84143.1"/>
    </source>
</evidence>
<comment type="caution">
    <text evidence="3">The sequence shown here is derived from an EMBL/GenBank/DDBJ whole genome shotgun (WGS) entry which is preliminary data.</text>
</comment>
<dbReference type="PROSITE" id="PS50106">
    <property type="entry name" value="PDZ"/>
    <property type="match status" value="1"/>
</dbReference>